<evidence type="ECO:0000256" key="11">
    <source>
        <dbReference type="PROSITE-ProRule" id="PRU00043"/>
    </source>
</evidence>
<dbReference type="CDD" id="cd11304">
    <property type="entry name" value="Cadherin_repeat"/>
    <property type="match status" value="1"/>
</dbReference>
<comment type="caution">
    <text evidence="15">The sequence shown here is derived from an EMBL/GenBank/DDBJ whole genome shotgun (WGS) entry which is preliminary data.</text>
</comment>
<keyword evidence="9 13" id="KW-0472">Membrane</keyword>
<dbReference type="Proteomes" id="UP000812440">
    <property type="component" value="Chromosome 5"/>
</dbReference>
<dbReference type="GO" id="GO:0005509">
    <property type="term" value="F:calcium ion binding"/>
    <property type="evidence" value="ECO:0007669"/>
    <property type="project" value="UniProtKB-UniRule"/>
</dbReference>
<evidence type="ECO:0000256" key="6">
    <source>
        <dbReference type="ARBA" id="ARBA00022837"/>
    </source>
</evidence>
<name>A0A8T2JQG0_9PIPI</name>
<dbReference type="EMBL" id="JAACNH010000004">
    <property type="protein sequence ID" value="KAG8444656.1"/>
    <property type="molecule type" value="Genomic_DNA"/>
</dbReference>
<gene>
    <name evidence="15" type="ORF">GDO86_009715</name>
</gene>
<evidence type="ECO:0000256" key="10">
    <source>
        <dbReference type="ARBA" id="ARBA00023180"/>
    </source>
</evidence>
<evidence type="ECO:0000256" key="1">
    <source>
        <dbReference type="ARBA" id="ARBA00004251"/>
    </source>
</evidence>
<keyword evidence="6 11" id="KW-0106">Calcium</keyword>
<accession>A0A8T2JQG0</accession>
<sequence length="339" mass="37980">MFGDHIFALRKTPENPHLVSHVSIGIRVLDVNDNSPYIPDENIVVCENGRPGQIIHTIRAMDKDDTANGQRFYFSLQETQSINPNFTLRNNEDNTASILTRRRRFSRTSQDLYYLPIVVADGGIPSLSSTSTLTIRVCACERDGRIRTCHAEAFLSSAGLSTGALIAILLCVVILLAIVVLFITLRRGKKEPLIISEEDIRENVVTYDDEGGGEEDTEAFDISALRNPSAAEELKYRRDIRPEVMCTPRHQGLSAIDNVNVQEFLKQRLAEADYDPGVPPYDSLQTYAYEGQRSEAGSISSLDSLGTHSEQDYTFLDDWGPEFKMLAELYGEKEPERTN</sequence>
<evidence type="ECO:0000256" key="3">
    <source>
        <dbReference type="ARBA" id="ARBA00022692"/>
    </source>
</evidence>
<protein>
    <recommendedName>
        <fullName evidence="14">Cadherin domain-containing protein</fullName>
    </recommendedName>
</protein>
<dbReference type="GO" id="GO:0000902">
    <property type="term" value="P:cell morphogenesis"/>
    <property type="evidence" value="ECO:0007669"/>
    <property type="project" value="TreeGrafter"/>
</dbReference>
<evidence type="ECO:0000313" key="16">
    <source>
        <dbReference type="Proteomes" id="UP000812440"/>
    </source>
</evidence>
<dbReference type="Gene3D" id="4.10.900.10">
    <property type="entry name" value="TCF3-CBD (Catenin binding domain)"/>
    <property type="match status" value="1"/>
</dbReference>
<dbReference type="GO" id="GO:0044331">
    <property type="term" value="P:cell-cell adhesion mediated by cadherin"/>
    <property type="evidence" value="ECO:0007669"/>
    <property type="project" value="TreeGrafter"/>
</dbReference>
<keyword evidence="7" id="KW-0130">Cell adhesion</keyword>
<evidence type="ECO:0000256" key="13">
    <source>
        <dbReference type="SAM" id="Phobius"/>
    </source>
</evidence>
<dbReference type="InterPro" id="IPR039808">
    <property type="entry name" value="Cadherin"/>
</dbReference>
<dbReference type="GO" id="GO:0034332">
    <property type="term" value="P:adherens junction organization"/>
    <property type="evidence" value="ECO:0007669"/>
    <property type="project" value="TreeGrafter"/>
</dbReference>
<dbReference type="FunFam" id="4.10.900.10:FF:000001">
    <property type="entry name" value="Cadherin 2"/>
    <property type="match status" value="1"/>
</dbReference>
<reference evidence="15" key="1">
    <citation type="thesis" date="2020" institute="ProQuest LLC" country="789 East Eisenhower Parkway, Ann Arbor, MI, USA">
        <title>Comparative Genomics and Chromosome Evolution.</title>
        <authorList>
            <person name="Mudd A.B."/>
        </authorList>
    </citation>
    <scope>NUCLEOTIDE SEQUENCE</scope>
    <source>
        <strain evidence="15">Female2</strain>
        <tissue evidence="15">Blood</tissue>
    </source>
</reference>
<keyword evidence="8 13" id="KW-1133">Transmembrane helix</keyword>
<dbReference type="OrthoDB" id="6252479at2759"/>
<dbReference type="InterPro" id="IPR002126">
    <property type="entry name" value="Cadherin-like_dom"/>
</dbReference>
<dbReference type="GO" id="GO:0005912">
    <property type="term" value="C:adherens junction"/>
    <property type="evidence" value="ECO:0007669"/>
    <property type="project" value="TreeGrafter"/>
</dbReference>
<dbReference type="GO" id="GO:0016477">
    <property type="term" value="P:cell migration"/>
    <property type="evidence" value="ECO:0007669"/>
    <property type="project" value="TreeGrafter"/>
</dbReference>
<dbReference type="Pfam" id="PF01049">
    <property type="entry name" value="CADH_Y-type_LIR"/>
    <property type="match status" value="1"/>
</dbReference>
<evidence type="ECO:0000256" key="7">
    <source>
        <dbReference type="ARBA" id="ARBA00022889"/>
    </source>
</evidence>
<dbReference type="Gene3D" id="2.60.40.60">
    <property type="entry name" value="Cadherins"/>
    <property type="match status" value="1"/>
</dbReference>
<evidence type="ECO:0000256" key="5">
    <source>
        <dbReference type="ARBA" id="ARBA00022737"/>
    </source>
</evidence>
<dbReference type="Pfam" id="PF00028">
    <property type="entry name" value="Cadherin"/>
    <property type="match status" value="1"/>
</dbReference>
<evidence type="ECO:0000256" key="4">
    <source>
        <dbReference type="ARBA" id="ARBA00022723"/>
    </source>
</evidence>
<feature type="transmembrane region" description="Helical" evidence="13">
    <location>
        <begin position="164"/>
        <end position="185"/>
    </location>
</feature>
<dbReference type="SMART" id="SM00112">
    <property type="entry name" value="CA"/>
    <property type="match status" value="1"/>
</dbReference>
<dbReference type="AlphaFoldDB" id="A0A8T2JQG0"/>
<evidence type="ECO:0000256" key="2">
    <source>
        <dbReference type="ARBA" id="ARBA00022475"/>
    </source>
</evidence>
<comment type="function">
    <text evidence="12">Cadherins are calcium-dependent cell adhesion proteins.</text>
</comment>
<feature type="domain" description="Cadherin" evidence="14">
    <location>
        <begin position="37"/>
        <end position="154"/>
    </location>
</feature>
<keyword evidence="2" id="KW-1003">Cell membrane</keyword>
<dbReference type="SUPFAM" id="SSF49313">
    <property type="entry name" value="Cadherin-like"/>
    <property type="match status" value="1"/>
</dbReference>
<dbReference type="GO" id="GO:0007043">
    <property type="term" value="P:cell-cell junction assembly"/>
    <property type="evidence" value="ECO:0007669"/>
    <property type="project" value="TreeGrafter"/>
</dbReference>
<dbReference type="FunFam" id="2.60.40.60:FF:000014">
    <property type="entry name" value="Cadherin 8"/>
    <property type="match status" value="1"/>
</dbReference>
<keyword evidence="5" id="KW-0677">Repeat</keyword>
<dbReference type="InterPro" id="IPR015919">
    <property type="entry name" value="Cadherin-like_sf"/>
</dbReference>
<keyword evidence="3 13" id="KW-0812">Transmembrane</keyword>
<dbReference type="InterPro" id="IPR027397">
    <property type="entry name" value="Catenin-bd_sf"/>
</dbReference>
<dbReference type="InterPro" id="IPR020894">
    <property type="entry name" value="Cadherin_CS"/>
</dbReference>
<organism evidence="15 16">
    <name type="scientific">Hymenochirus boettgeri</name>
    <name type="common">Congo dwarf clawed frog</name>
    <dbReference type="NCBI Taxonomy" id="247094"/>
    <lineage>
        <taxon>Eukaryota</taxon>
        <taxon>Metazoa</taxon>
        <taxon>Chordata</taxon>
        <taxon>Craniata</taxon>
        <taxon>Vertebrata</taxon>
        <taxon>Euteleostomi</taxon>
        <taxon>Amphibia</taxon>
        <taxon>Batrachia</taxon>
        <taxon>Anura</taxon>
        <taxon>Pipoidea</taxon>
        <taxon>Pipidae</taxon>
        <taxon>Pipinae</taxon>
        <taxon>Hymenochirus</taxon>
    </lineage>
</organism>
<keyword evidence="10" id="KW-0325">Glycoprotein</keyword>
<dbReference type="GO" id="GO:0016339">
    <property type="term" value="P:calcium-dependent cell-cell adhesion via plasma membrane cell adhesion molecules"/>
    <property type="evidence" value="ECO:0007669"/>
    <property type="project" value="TreeGrafter"/>
</dbReference>
<dbReference type="PROSITE" id="PS00232">
    <property type="entry name" value="CADHERIN_1"/>
    <property type="match status" value="1"/>
</dbReference>
<evidence type="ECO:0000313" key="15">
    <source>
        <dbReference type="EMBL" id="KAG8444656.1"/>
    </source>
</evidence>
<evidence type="ECO:0000256" key="9">
    <source>
        <dbReference type="ARBA" id="ARBA00023136"/>
    </source>
</evidence>
<proteinExistence type="predicted"/>
<comment type="subcellular location">
    <subcellularLocation>
        <location evidence="1">Cell membrane</location>
        <topology evidence="1">Single-pass type I membrane protein</topology>
    </subcellularLocation>
</comment>
<dbReference type="GO" id="GO:0016342">
    <property type="term" value="C:catenin complex"/>
    <property type="evidence" value="ECO:0007669"/>
    <property type="project" value="TreeGrafter"/>
</dbReference>
<dbReference type="GO" id="GO:0007156">
    <property type="term" value="P:homophilic cell adhesion via plasma membrane adhesion molecules"/>
    <property type="evidence" value="ECO:0007669"/>
    <property type="project" value="InterPro"/>
</dbReference>
<keyword evidence="4" id="KW-0479">Metal-binding</keyword>
<keyword evidence="16" id="KW-1185">Reference proteome</keyword>
<dbReference type="GO" id="GO:0045296">
    <property type="term" value="F:cadherin binding"/>
    <property type="evidence" value="ECO:0007669"/>
    <property type="project" value="TreeGrafter"/>
</dbReference>
<evidence type="ECO:0000256" key="12">
    <source>
        <dbReference type="RuleBase" id="RU004357"/>
    </source>
</evidence>
<evidence type="ECO:0000256" key="8">
    <source>
        <dbReference type="ARBA" id="ARBA00022989"/>
    </source>
</evidence>
<dbReference type="InterPro" id="IPR000233">
    <property type="entry name" value="Cadherin_Y-type_LIR"/>
</dbReference>
<evidence type="ECO:0000259" key="14">
    <source>
        <dbReference type="PROSITE" id="PS50268"/>
    </source>
</evidence>
<dbReference type="PANTHER" id="PTHR24027:SF106">
    <property type="entry name" value="CADHERIN-18"/>
    <property type="match status" value="1"/>
</dbReference>
<dbReference type="PANTHER" id="PTHR24027">
    <property type="entry name" value="CADHERIN-23"/>
    <property type="match status" value="1"/>
</dbReference>
<dbReference type="GO" id="GO:0008013">
    <property type="term" value="F:beta-catenin binding"/>
    <property type="evidence" value="ECO:0007669"/>
    <property type="project" value="TreeGrafter"/>
</dbReference>
<dbReference type="PROSITE" id="PS50268">
    <property type="entry name" value="CADHERIN_2"/>
    <property type="match status" value="1"/>
</dbReference>